<evidence type="ECO:0000256" key="3">
    <source>
        <dbReference type="ARBA" id="ARBA00022475"/>
    </source>
</evidence>
<keyword evidence="3" id="KW-1003">Cell membrane</keyword>
<dbReference type="Proteomes" id="UP000321085">
    <property type="component" value="Unassembled WGS sequence"/>
</dbReference>
<dbReference type="AlphaFoldDB" id="A0A512BVM4"/>
<evidence type="ECO:0000256" key="5">
    <source>
        <dbReference type="ARBA" id="ARBA00022989"/>
    </source>
</evidence>
<comment type="caution">
    <text evidence="8">The sequence shown here is derived from an EMBL/GenBank/DDBJ whole genome shotgun (WGS) entry which is preliminary data.</text>
</comment>
<evidence type="ECO:0000256" key="4">
    <source>
        <dbReference type="ARBA" id="ARBA00022692"/>
    </source>
</evidence>
<reference evidence="8 9" key="1">
    <citation type="submission" date="2019-07" db="EMBL/GenBank/DDBJ databases">
        <title>Whole genome shotgun sequence of Microvirga aerophila NBRC 106136.</title>
        <authorList>
            <person name="Hosoyama A."/>
            <person name="Uohara A."/>
            <person name="Ohji S."/>
            <person name="Ichikawa N."/>
        </authorList>
    </citation>
    <scope>NUCLEOTIDE SEQUENCE [LARGE SCALE GENOMIC DNA]</scope>
    <source>
        <strain evidence="8 9">NBRC 106136</strain>
    </source>
</reference>
<feature type="transmembrane region" description="Helical" evidence="7">
    <location>
        <begin position="78"/>
        <end position="97"/>
    </location>
</feature>
<dbReference type="GO" id="GO:0005886">
    <property type="term" value="C:plasma membrane"/>
    <property type="evidence" value="ECO:0007669"/>
    <property type="project" value="UniProtKB-SubCell"/>
</dbReference>
<dbReference type="InterPro" id="IPR032808">
    <property type="entry name" value="DoxX"/>
</dbReference>
<sequence length="151" mass="16674">MNDFGAGRIRDELILIARFLLALLFLIFGWEKLGDYSGTVAYMTQSGAPLPTIAALVAIVVEFVLSIAIILGIWTRPLAVVLALYSLATAYIGHPYWSMEGVNRSANMINFYKNFSIIGGFMLLYLTGPGKYSIDARLGLVRTPPLRSQMH</sequence>
<keyword evidence="4 7" id="KW-0812">Transmembrane</keyword>
<evidence type="ECO:0000313" key="8">
    <source>
        <dbReference type="EMBL" id="GEO15897.1"/>
    </source>
</evidence>
<keyword evidence="5 7" id="KW-1133">Transmembrane helix</keyword>
<dbReference type="RefSeq" id="WP_114188028.1">
    <property type="nucleotide sequence ID" value="NZ_BJYU01000050.1"/>
</dbReference>
<name>A0A512BVM4_9HYPH</name>
<comment type="similarity">
    <text evidence="2">Belongs to the DoxX family.</text>
</comment>
<dbReference type="PANTHER" id="PTHR33452:SF1">
    <property type="entry name" value="INNER MEMBRANE PROTEIN YPHA-RELATED"/>
    <property type="match status" value="1"/>
</dbReference>
<dbReference type="Pfam" id="PF07681">
    <property type="entry name" value="DoxX"/>
    <property type="match status" value="1"/>
</dbReference>
<keyword evidence="6 7" id="KW-0472">Membrane</keyword>
<evidence type="ECO:0000313" key="9">
    <source>
        <dbReference type="Proteomes" id="UP000321085"/>
    </source>
</evidence>
<accession>A0A512BVM4</accession>
<dbReference type="EMBL" id="BJYU01000050">
    <property type="protein sequence ID" value="GEO15897.1"/>
    <property type="molecule type" value="Genomic_DNA"/>
</dbReference>
<evidence type="ECO:0000256" key="1">
    <source>
        <dbReference type="ARBA" id="ARBA00004651"/>
    </source>
</evidence>
<evidence type="ECO:0000256" key="6">
    <source>
        <dbReference type="ARBA" id="ARBA00023136"/>
    </source>
</evidence>
<feature type="transmembrane region" description="Helical" evidence="7">
    <location>
        <begin position="50"/>
        <end position="71"/>
    </location>
</feature>
<organism evidence="8 9">
    <name type="scientific">Microvirga aerophila</name>
    <dbReference type="NCBI Taxonomy" id="670291"/>
    <lineage>
        <taxon>Bacteria</taxon>
        <taxon>Pseudomonadati</taxon>
        <taxon>Pseudomonadota</taxon>
        <taxon>Alphaproteobacteria</taxon>
        <taxon>Hyphomicrobiales</taxon>
        <taxon>Methylobacteriaceae</taxon>
        <taxon>Microvirga</taxon>
    </lineage>
</organism>
<protein>
    <submittedName>
        <fullName evidence="8">Membrane protein</fullName>
    </submittedName>
</protein>
<dbReference type="InterPro" id="IPR051907">
    <property type="entry name" value="DoxX-like_oxidoreductase"/>
</dbReference>
<keyword evidence="9" id="KW-1185">Reference proteome</keyword>
<proteinExistence type="inferred from homology"/>
<dbReference type="PANTHER" id="PTHR33452">
    <property type="entry name" value="OXIDOREDUCTASE CATD-RELATED"/>
    <property type="match status" value="1"/>
</dbReference>
<evidence type="ECO:0000256" key="2">
    <source>
        <dbReference type="ARBA" id="ARBA00006679"/>
    </source>
</evidence>
<feature type="transmembrane region" description="Helical" evidence="7">
    <location>
        <begin position="12"/>
        <end position="30"/>
    </location>
</feature>
<gene>
    <name evidence="8" type="ORF">MAE02_35930</name>
</gene>
<evidence type="ECO:0000256" key="7">
    <source>
        <dbReference type="SAM" id="Phobius"/>
    </source>
</evidence>
<comment type="subcellular location">
    <subcellularLocation>
        <location evidence="1">Cell membrane</location>
        <topology evidence="1">Multi-pass membrane protein</topology>
    </subcellularLocation>
</comment>
<feature type="transmembrane region" description="Helical" evidence="7">
    <location>
        <begin position="109"/>
        <end position="127"/>
    </location>
</feature>
<dbReference type="OrthoDB" id="9810206at2"/>